<evidence type="ECO:0000313" key="2">
    <source>
        <dbReference type="Proteomes" id="UP000309997"/>
    </source>
</evidence>
<comment type="caution">
    <text evidence="1">The sequence shown here is derived from an EMBL/GenBank/DDBJ whole genome shotgun (WGS) entry which is preliminary data.</text>
</comment>
<organism evidence="1 2">
    <name type="scientific">Populus alba</name>
    <name type="common">White poplar</name>
    <dbReference type="NCBI Taxonomy" id="43335"/>
    <lineage>
        <taxon>Eukaryota</taxon>
        <taxon>Viridiplantae</taxon>
        <taxon>Streptophyta</taxon>
        <taxon>Embryophyta</taxon>
        <taxon>Tracheophyta</taxon>
        <taxon>Spermatophyta</taxon>
        <taxon>Magnoliopsida</taxon>
        <taxon>eudicotyledons</taxon>
        <taxon>Gunneridae</taxon>
        <taxon>Pentapetalae</taxon>
        <taxon>rosids</taxon>
        <taxon>fabids</taxon>
        <taxon>Malpighiales</taxon>
        <taxon>Salicaceae</taxon>
        <taxon>Saliceae</taxon>
        <taxon>Populus</taxon>
    </lineage>
</organism>
<reference evidence="1 2" key="1">
    <citation type="journal article" date="2024" name="Plant Biotechnol. J.">
        <title>Genome and CRISPR/Cas9 system of a widespread forest tree (Populus alba) in the world.</title>
        <authorList>
            <person name="Liu Y.J."/>
            <person name="Jiang P.F."/>
            <person name="Han X.M."/>
            <person name="Li X.Y."/>
            <person name="Wang H.M."/>
            <person name="Wang Y.J."/>
            <person name="Wang X.X."/>
            <person name="Zeng Q.Y."/>
        </authorList>
    </citation>
    <scope>NUCLEOTIDE SEQUENCE [LARGE SCALE GENOMIC DNA]</scope>
    <source>
        <strain evidence="2">cv. PAL-ZL1</strain>
    </source>
</reference>
<gene>
    <name evidence="1" type="ORF">D5086_013587</name>
</gene>
<evidence type="ECO:0000313" key="1">
    <source>
        <dbReference type="EMBL" id="KAL3586720.1"/>
    </source>
</evidence>
<proteinExistence type="predicted"/>
<sequence length="277" mass="28164">MAEIAFLGGGVVAASQSSLLLQPSKFGFHTLAPPSTSLLRLHQPTTSLFSSPNPKLHSSIFASKAVSSYSEATSSSSSTIINDNVDLSTEGIEIELDTGGGGSDGYKDIGGGGGGGGGDGGGGKNEGEGGSPDESGSEKKMALSMSQKLTLGYAALVGIGGAMGYMKSGSQKSLLAGGISASVLYYVYSQLPANPVYASSIGLGISAALMGVMGSRFLKSRKIFPAGVVSLVSFIMTGGYLHGILRTIFLYCNQLEAPQVLEIALQIQPVGKPPGRK</sequence>
<keyword evidence="2" id="KW-1185">Reference proteome</keyword>
<name>A0ACC4C5E5_POPAL</name>
<accession>A0ACC4C5E5</accession>
<protein>
    <submittedName>
        <fullName evidence="1">Uncharacterized protein</fullName>
    </submittedName>
</protein>
<dbReference type="Proteomes" id="UP000309997">
    <property type="component" value="Unassembled WGS sequence"/>
</dbReference>
<dbReference type="EMBL" id="RCHU02000006">
    <property type="protein sequence ID" value="KAL3586720.1"/>
    <property type="molecule type" value="Genomic_DNA"/>
</dbReference>